<keyword evidence="1 2" id="KW-0560">Oxidoreductase</keyword>
<keyword evidence="6" id="KW-1185">Reference proteome</keyword>
<dbReference type="AlphaFoldDB" id="A0A844Z0A7"/>
<dbReference type="Proteomes" id="UP000466966">
    <property type="component" value="Unassembled WGS sequence"/>
</dbReference>
<dbReference type="PROSITE" id="PS00671">
    <property type="entry name" value="D_2_HYDROXYACID_DH_3"/>
    <property type="match status" value="1"/>
</dbReference>
<dbReference type="SUPFAM" id="SSF51735">
    <property type="entry name" value="NAD(P)-binding Rossmann-fold domains"/>
    <property type="match status" value="1"/>
</dbReference>
<sequence>MMATVLQTDFAWPDTSIERGIIEAASHRLVCGPSTPLSAKEIEGLVARHDPQAIMTCWAQVSRAAIELPGDLRIIQRLGVGLDNIVVPAATARGAWVANVPDYCVHEVSDHAIALLLDWARGTVRFDRDVKHGNWNPAAAQLRRVSDLTVGIIGYGPIGRSTAAKASAFGCQVLINRASGGAVDIGMSCDLPTLLGQSDVVIIHAPLTQSTAHLLNRETIPAMKPGAYLINVSRGPLVENNALIAALESGHLSGAGLDVVEGEPCPPRALIDRPDVIVTPHVAFSSEASLVELRRRSAEEVVRVLAGEPPRHPCNLPEKTA</sequence>
<evidence type="ECO:0000313" key="5">
    <source>
        <dbReference type="EMBL" id="MXO71797.1"/>
    </source>
</evidence>
<dbReference type="GO" id="GO:0030267">
    <property type="term" value="F:glyoxylate reductase (NADPH) activity"/>
    <property type="evidence" value="ECO:0007669"/>
    <property type="project" value="TreeGrafter"/>
</dbReference>
<dbReference type="Pfam" id="PF02826">
    <property type="entry name" value="2-Hacid_dh_C"/>
    <property type="match status" value="1"/>
</dbReference>
<organism evidence="5 6">
    <name type="scientific">Alteraurantiacibacter buctensis</name>
    <dbReference type="NCBI Taxonomy" id="1503981"/>
    <lineage>
        <taxon>Bacteria</taxon>
        <taxon>Pseudomonadati</taxon>
        <taxon>Pseudomonadota</taxon>
        <taxon>Alphaproteobacteria</taxon>
        <taxon>Sphingomonadales</taxon>
        <taxon>Erythrobacteraceae</taxon>
        <taxon>Alteraurantiacibacter</taxon>
    </lineage>
</organism>
<dbReference type="CDD" id="cd05299">
    <property type="entry name" value="CtBP_dh"/>
    <property type="match status" value="1"/>
</dbReference>
<dbReference type="PANTHER" id="PTHR10996:SF283">
    <property type="entry name" value="GLYOXYLATE_HYDROXYPYRUVATE REDUCTASE B"/>
    <property type="match status" value="1"/>
</dbReference>
<dbReference type="EMBL" id="WTYV01000003">
    <property type="protein sequence ID" value="MXO71797.1"/>
    <property type="molecule type" value="Genomic_DNA"/>
</dbReference>
<dbReference type="SUPFAM" id="SSF52283">
    <property type="entry name" value="Formate/glycerate dehydrogenase catalytic domain-like"/>
    <property type="match status" value="1"/>
</dbReference>
<name>A0A844Z0A7_9SPHN</name>
<dbReference type="OrthoDB" id="9793626at2"/>
<feature type="domain" description="D-isomer specific 2-hydroxyacid dehydrogenase catalytic" evidence="3">
    <location>
        <begin position="49"/>
        <end position="315"/>
    </location>
</feature>
<dbReference type="GO" id="GO:0003714">
    <property type="term" value="F:transcription corepressor activity"/>
    <property type="evidence" value="ECO:0007669"/>
    <property type="project" value="InterPro"/>
</dbReference>
<dbReference type="Gene3D" id="3.40.50.720">
    <property type="entry name" value="NAD(P)-binding Rossmann-like Domain"/>
    <property type="match status" value="2"/>
</dbReference>
<dbReference type="InterPro" id="IPR050223">
    <property type="entry name" value="D-isomer_2-hydroxyacid_DH"/>
</dbReference>
<dbReference type="Pfam" id="PF00389">
    <property type="entry name" value="2-Hacid_dh"/>
    <property type="match status" value="1"/>
</dbReference>
<feature type="domain" description="D-isomer specific 2-hydroxyacid dehydrogenase NAD-binding" evidence="4">
    <location>
        <begin position="113"/>
        <end position="283"/>
    </location>
</feature>
<dbReference type="PROSITE" id="PS00670">
    <property type="entry name" value="D_2_HYDROXYACID_DH_2"/>
    <property type="match status" value="1"/>
</dbReference>
<proteinExistence type="inferred from homology"/>
<evidence type="ECO:0000256" key="1">
    <source>
        <dbReference type="ARBA" id="ARBA00023002"/>
    </source>
</evidence>
<reference evidence="5 6" key="1">
    <citation type="submission" date="2019-12" db="EMBL/GenBank/DDBJ databases">
        <title>Genomic-based taxomic classification of the family Erythrobacteraceae.</title>
        <authorList>
            <person name="Xu L."/>
        </authorList>
    </citation>
    <scope>NUCLEOTIDE SEQUENCE [LARGE SCALE GENOMIC DNA]</scope>
    <source>
        <strain evidence="5 6">M0322</strain>
    </source>
</reference>
<dbReference type="InterPro" id="IPR043322">
    <property type="entry name" value="CtBP"/>
</dbReference>
<dbReference type="PANTHER" id="PTHR10996">
    <property type="entry name" value="2-HYDROXYACID DEHYDROGENASE-RELATED"/>
    <property type="match status" value="1"/>
</dbReference>
<dbReference type="InterPro" id="IPR036291">
    <property type="entry name" value="NAD(P)-bd_dom_sf"/>
</dbReference>
<evidence type="ECO:0000256" key="2">
    <source>
        <dbReference type="RuleBase" id="RU003719"/>
    </source>
</evidence>
<protein>
    <submittedName>
        <fullName evidence="5">C-terminal binding protein</fullName>
    </submittedName>
</protein>
<evidence type="ECO:0000259" key="4">
    <source>
        <dbReference type="Pfam" id="PF02826"/>
    </source>
</evidence>
<gene>
    <name evidence="5" type="ORF">GRI99_09115</name>
</gene>
<evidence type="ECO:0000259" key="3">
    <source>
        <dbReference type="Pfam" id="PF00389"/>
    </source>
</evidence>
<dbReference type="InterPro" id="IPR006140">
    <property type="entry name" value="D-isomer_DH_NAD-bd"/>
</dbReference>
<dbReference type="InterPro" id="IPR006139">
    <property type="entry name" value="D-isomer_2_OHA_DH_cat_dom"/>
</dbReference>
<comment type="similarity">
    <text evidence="2">Belongs to the D-isomer specific 2-hydroxyacid dehydrogenase family.</text>
</comment>
<dbReference type="InterPro" id="IPR029753">
    <property type="entry name" value="D-isomer_DH_CS"/>
</dbReference>
<dbReference type="GO" id="GO:0005829">
    <property type="term" value="C:cytosol"/>
    <property type="evidence" value="ECO:0007669"/>
    <property type="project" value="TreeGrafter"/>
</dbReference>
<evidence type="ECO:0000313" key="6">
    <source>
        <dbReference type="Proteomes" id="UP000466966"/>
    </source>
</evidence>
<comment type="caution">
    <text evidence="5">The sequence shown here is derived from an EMBL/GenBank/DDBJ whole genome shotgun (WGS) entry which is preliminary data.</text>
</comment>
<dbReference type="GO" id="GO:0051287">
    <property type="term" value="F:NAD binding"/>
    <property type="evidence" value="ECO:0007669"/>
    <property type="project" value="InterPro"/>
</dbReference>
<accession>A0A844Z0A7</accession>
<dbReference type="GO" id="GO:0016618">
    <property type="term" value="F:hydroxypyruvate reductase [NAD(P)H] activity"/>
    <property type="evidence" value="ECO:0007669"/>
    <property type="project" value="TreeGrafter"/>
</dbReference>